<gene>
    <name evidence="2" type="ORF">GSTENG00038337001</name>
</gene>
<dbReference type="OrthoDB" id="8952513at2759"/>
<organism evidence="2">
    <name type="scientific">Tetraodon nigroviridis</name>
    <name type="common">Spotted green pufferfish</name>
    <name type="synonym">Chelonodon nigroviridis</name>
    <dbReference type="NCBI Taxonomy" id="99883"/>
    <lineage>
        <taxon>Eukaryota</taxon>
        <taxon>Metazoa</taxon>
        <taxon>Chordata</taxon>
        <taxon>Craniata</taxon>
        <taxon>Vertebrata</taxon>
        <taxon>Euteleostomi</taxon>
        <taxon>Actinopterygii</taxon>
        <taxon>Neopterygii</taxon>
        <taxon>Teleostei</taxon>
        <taxon>Neoteleostei</taxon>
        <taxon>Acanthomorphata</taxon>
        <taxon>Eupercaria</taxon>
        <taxon>Tetraodontiformes</taxon>
        <taxon>Tetradontoidea</taxon>
        <taxon>Tetraodontidae</taxon>
        <taxon>Tetraodon</taxon>
    </lineage>
</organism>
<evidence type="ECO:0000313" key="2">
    <source>
        <dbReference type="EMBL" id="CAF87344.1"/>
    </source>
</evidence>
<proteinExistence type="predicted"/>
<reference evidence="2" key="2">
    <citation type="submission" date="2004-02" db="EMBL/GenBank/DDBJ databases">
        <authorList>
            <consortium name="Genoscope"/>
            <consortium name="Whitehead Institute Centre for Genome Research"/>
        </authorList>
    </citation>
    <scope>NUCLEOTIDE SEQUENCE</scope>
</reference>
<comment type="caution">
    <text evidence="2">The sequence shown here is derived from an EMBL/GenBank/DDBJ whole genome shotgun (WGS) entry which is preliminary data.</text>
</comment>
<dbReference type="EMBL" id="CAAE01002227">
    <property type="protein sequence ID" value="CAF87344.1"/>
    <property type="molecule type" value="Genomic_DNA"/>
</dbReference>
<evidence type="ECO:0000256" key="1">
    <source>
        <dbReference type="SAM" id="MobiDB-lite"/>
    </source>
</evidence>
<feature type="region of interest" description="Disordered" evidence="1">
    <location>
        <begin position="1"/>
        <end position="48"/>
    </location>
</feature>
<accession>Q4TID8</accession>
<sequence>MNFIPTTIREEKDHSGTSEGFQSIGQEEEALLGRTLTDGPSTDKPVPL</sequence>
<dbReference type="KEGG" id="tng:GSTEN00038337G001"/>
<dbReference type="AlphaFoldDB" id="Q4TID8"/>
<reference evidence="2" key="1">
    <citation type="journal article" date="2004" name="Nature">
        <title>Genome duplication in the teleost fish Tetraodon nigroviridis reveals the early vertebrate proto-karyotype.</title>
        <authorList>
            <person name="Jaillon O."/>
            <person name="Aury J.-M."/>
            <person name="Brunet F."/>
            <person name="Petit J.-L."/>
            <person name="Stange-Thomann N."/>
            <person name="Mauceli E."/>
            <person name="Bouneau L."/>
            <person name="Fischer C."/>
            <person name="Ozouf-Costaz C."/>
            <person name="Bernot A."/>
            <person name="Nicaud S."/>
            <person name="Jaffe D."/>
            <person name="Fisher S."/>
            <person name="Lutfalla G."/>
            <person name="Dossat C."/>
            <person name="Segurens B."/>
            <person name="Dasilva C."/>
            <person name="Salanoubat M."/>
            <person name="Levy M."/>
            <person name="Boudet N."/>
            <person name="Castellano S."/>
            <person name="Anthouard V."/>
            <person name="Jubin C."/>
            <person name="Castelli V."/>
            <person name="Katinka M."/>
            <person name="Vacherie B."/>
            <person name="Biemont C."/>
            <person name="Skalli Z."/>
            <person name="Cattolico L."/>
            <person name="Poulain J."/>
            <person name="De Berardinis V."/>
            <person name="Cruaud C."/>
            <person name="Duprat S."/>
            <person name="Brottier P."/>
            <person name="Coutanceau J.-P."/>
            <person name="Gouzy J."/>
            <person name="Parra G."/>
            <person name="Lardier G."/>
            <person name="Chapple C."/>
            <person name="McKernan K.J."/>
            <person name="McEwan P."/>
            <person name="Bosak S."/>
            <person name="Kellis M."/>
            <person name="Volff J.-N."/>
            <person name="Guigo R."/>
            <person name="Zody M.C."/>
            <person name="Mesirov J."/>
            <person name="Lindblad-Toh K."/>
            <person name="Birren B."/>
            <person name="Nusbaum C."/>
            <person name="Kahn D."/>
            <person name="Robinson-Rechavi M."/>
            <person name="Laudet V."/>
            <person name="Schachter V."/>
            <person name="Quetier F."/>
            <person name="Saurin W."/>
            <person name="Scarpelli C."/>
            <person name="Wincker P."/>
            <person name="Lander E.S."/>
            <person name="Weissenbach J."/>
            <person name="Roest Crollius H."/>
        </authorList>
    </citation>
    <scope>NUCLEOTIDE SEQUENCE [LARGE SCALE GENOMIC DNA]</scope>
</reference>
<name>Q4TID8_TETNG</name>
<protein>
    <submittedName>
        <fullName evidence="2">(spotted green pufferfish) hypothetical protein</fullName>
    </submittedName>
</protein>